<evidence type="ECO:0000256" key="3">
    <source>
        <dbReference type="ARBA" id="ARBA00023125"/>
    </source>
</evidence>
<dbReference type="Pfam" id="PF00216">
    <property type="entry name" value="Bac_DNA_binding"/>
    <property type="match status" value="1"/>
</dbReference>
<keyword evidence="6" id="KW-1185">Reference proteome</keyword>
<organism evidence="5 6">
    <name type="scientific">Hominimerdicola aceti</name>
    <dbReference type="NCBI Taxonomy" id="2981726"/>
    <lineage>
        <taxon>Bacteria</taxon>
        <taxon>Bacillati</taxon>
        <taxon>Bacillota</taxon>
        <taxon>Clostridia</taxon>
        <taxon>Eubacteriales</taxon>
        <taxon>Oscillospiraceae</taxon>
        <taxon>Hominimerdicola</taxon>
    </lineage>
</organism>
<dbReference type="InterPro" id="IPR010992">
    <property type="entry name" value="IHF-like_DNA-bd_dom_sf"/>
</dbReference>
<dbReference type="PANTHER" id="PTHR33175:SF3">
    <property type="entry name" value="DNA-BINDING PROTEIN HU-BETA"/>
    <property type="match status" value="1"/>
</dbReference>
<dbReference type="AlphaFoldDB" id="A0AAE3IIM0"/>
<dbReference type="Proteomes" id="UP001208131">
    <property type="component" value="Unassembled WGS sequence"/>
</dbReference>
<dbReference type="InterPro" id="IPR000119">
    <property type="entry name" value="Hist_DNA-bd"/>
</dbReference>
<dbReference type="CDD" id="cd13831">
    <property type="entry name" value="HU"/>
    <property type="match status" value="1"/>
</dbReference>
<comment type="caution">
    <text evidence="5">The sequence shown here is derived from an EMBL/GenBank/DDBJ whole genome shotgun (WGS) entry which is preliminary data.</text>
</comment>
<sequence length="91" mass="9622">MTKNDLISAIAEKGGYSKKEAEQALAAVTETITEALVKGEKVSIVGFGAFEVRDRAAKDSINPATKKPIHVPAKKVPAFKAGKALKEAVDK</sequence>
<reference evidence="5 6" key="1">
    <citation type="journal article" date="2021" name="ISME Commun">
        <title>Automated analysis of genomic sequences facilitates high-throughput and comprehensive description of bacteria.</title>
        <authorList>
            <person name="Hitch T.C.A."/>
        </authorList>
    </citation>
    <scope>NUCLEOTIDE SEQUENCE [LARGE SCALE GENOMIC DNA]</scope>
    <source>
        <strain evidence="5 6">Sanger_31</strain>
    </source>
</reference>
<dbReference type="GO" id="GO:0030527">
    <property type="term" value="F:structural constituent of chromatin"/>
    <property type="evidence" value="ECO:0007669"/>
    <property type="project" value="InterPro"/>
</dbReference>
<evidence type="ECO:0000256" key="4">
    <source>
        <dbReference type="RuleBase" id="RU003939"/>
    </source>
</evidence>
<dbReference type="RefSeq" id="WP_022286828.1">
    <property type="nucleotide sequence ID" value="NZ_JAOQJZ010000003.1"/>
</dbReference>
<keyword evidence="3 5" id="KW-0238">DNA-binding</keyword>
<comment type="similarity">
    <text evidence="1 4">Belongs to the bacterial histone-like protein family.</text>
</comment>
<evidence type="ECO:0000256" key="1">
    <source>
        <dbReference type="ARBA" id="ARBA00010529"/>
    </source>
</evidence>
<keyword evidence="2" id="KW-0226">DNA condensation</keyword>
<gene>
    <name evidence="5" type="ORF">OCV57_03930</name>
</gene>
<dbReference type="Gene3D" id="4.10.520.10">
    <property type="entry name" value="IHF-like DNA-binding proteins"/>
    <property type="match status" value="1"/>
</dbReference>
<evidence type="ECO:0000313" key="6">
    <source>
        <dbReference type="Proteomes" id="UP001208131"/>
    </source>
</evidence>
<dbReference type="GO" id="GO:0003677">
    <property type="term" value="F:DNA binding"/>
    <property type="evidence" value="ECO:0007669"/>
    <property type="project" value="UniProtKB-KW"/>
</dbReference>
<dbReference type="EMBL" id="JAOQJZ010000003">
    <property type="protein sequence ID" value="MCU6705077.1"/>
    <property type="molecule type" value="Genomic_DNA"/>
</dbReference>
<dbReference type="SUPFAM" id="SSF47729">
    <property type="entry name" value="IHF-like DNA-binding proteins"/>
    <property type="match status" value="1"/>
</dbReference>
<evidence type="ECO:0000256" key="2">
    <source>
        <dbReference type="ARBA" id="ARBA00023067"/>
    </source>
</evidence>
<dbReference type="GO" id="GO:0005829">
    <property type="term" value="C:cytosol"/>
    <property type="evidence" value="ECO:0007669"/>
    <property type="project" value="TreeGrafter"/>
</dbReference>
<evidence type="ECO:0000313" key="5">
    <source>
        <dbReference type="EMBL" id="MCU6705077.1"/>
    </source>
</evidence>
<dbReference type="GO" id="GO:0030261">
    <property type="term" value="P:chromosome condensation"/>
    <property type="evidence" value="ECO:0007669"/>
    <property type="project" value="UniProtKB-KW"/>
</dbReference>
<dbReference type="PANTHER" id="PTHR33175">
    <property type="entry name" value="DNA-BINDING PROTEIN HU"/>
    <property type="match status" value="1"/>
</dbReference>
<proteinExistence type="inferred from homology"/>
<protein>
    <submittedName>
        <fullName evidence="5">HU family DNA-binding protein</fullName>
    </submittedName>
</protein>
<dbReference type="SMART" id="SM00411">
    <property type="entry name" value="BHL"/>
    <property type="match status" value="1"/>
</dbReference>
<dbReference type="PRINTS" id="PR01727">
    <property type="entry name" value="DNABINDINGHU"/>
</dbReference>
<name>A0AAE3IIM0_9FIRM</name>
<accession>A0AAE3IIM0</accession>